<keyword evidence="3" id="KW-1185">Reference proteome</keyword>
<evidence type="ECO:0000259" key="1">
    <source>
        <dbReference type="Pfam" id="PF01370"/>
    </source>
</evidence>
<dbReference type="Proteomes" id="UP001163203">
    <property type="component" value="Chromosome"/>
</dbReference>
<dbReference type="InterPro" id="IPR001509">
    <property type="entry name" value="Epimerase_deHydtase"/>
</dbReference>
<name>A0ABY7BBS2_9PSEU</name>
<evidence type="ECO:0000313" key="2">
    <source>
        <dbReference type="EMBL" id="WAL68578.1"/>
    </source>
</evidence>
<proteinExistence type="predicted"/>
<accession>A0ABY7BBS2</accession>
<dbReference type="Pfam" id="PF01370">
    <property type="entry name" value="Epimerase"/>
    <property type="match status" value="1"/>
</dbReference>
<protein>
    <submittedName>
        <fullName evidence="2">NAD-dependent epimerase/dehydratase family protein</fullName>
    </submittedName>
</protein>
<dbReference type="SUPFAM" id="SSF51735">
    <property type="entry name" value="NAD(P)-binding Rossmann-fold domains"/>
    <property type="match status" value="1"/>
</dbReference>
<evidence type="ECO:0000313" key="3">
    <source>
        <dbReference type="Proteomes" id="UP001163203"/>
    </source>
</evidence>
<gene>
    <name evidence="2" type="ORF">ORV05_12640</name>
</gene>
<dbReference type="PANTHER" id="PTHR48079:SF6">
    <property type="entry name" value="NAD(P)-BINDING DOMAIN-CONTAINING PROTEIN-RELATED"/>
    <property type="match status" value="1"/>
</dbReference>
<sequence>MRIFMTGASGYVGGVIARHLVAAGHSVTALARSEASSAKVAALGALPVPGSLTDLRVLRDSATAADAVVHVAVDFADPRMGDLEEPALDALLSGLGGGKALVYTSTGLVYPDTGGVPVDEDFPVDPRHSPQPYKVHGERQVLAADGTAVTVIRPGLVYGRGGTALLQGMIAGARQQGVVPYVEEGANEWSSVHVDDLAELYAAVLAKSSHGVIVNAASAARTSMRRIAEAVAAVTGTRAVSLTRAQAEQAMGPYAAVLTRSSPLDPSRALRLFGWQAGGPSLLEELRSGSYAGPELTVGRR</sequence>
<dbReference type="EMBL" id="CP113836">
    <property type="protein sequence ID" value="WAL68578.1"/>
    <property type="molecule type" value="Genomic_DNA"/>
</dbReference>
<feature type="domain" description="NAD-dependent epimerase/dehydratase" evidence="1">
    <location>
        <begin position="3"/>
        <end position="216"/>
    </location>
</feature>
<dbReference type="InterPro" id="IPR036291">
    <property type="entry name" value="NAD(P)-bd_dom_sf"/>
</dbReference>
<organism evidence="2 3">
    <name type="scientific">Amycolatopsis cynarae</name>
    <dbReference type="NCBI Taxonomy" id="2995223"/>
    <lineage>
        <taxon>Bacteria</taxon>
        <taxon>Bacillati</taxon>
        <taxon>Actinomycetota</taxon>
        <taxon>Actinomycetes</taxon>
        <taxon>Pseudonocardiales</taxon>
        <taxon>Pseudonocardiaceae</taxon>
        <taxon>Amycolatopsis</taxon>
    </lineage>
</organism>
<dbReference type="InterPro" id="IPR051783">
    <property type="entry name" value="NAD(P)-dependent_oxidoreduct"/>
</dbReference>
<dbReference type="Gene3D" id="3.40.50.720">
    <property type="entry name" value="NAD(P)-binding Rossmann-like Domain"/>
    <property type="match status" value="1"/>
</dbReference>
<dbReference type="RefSeq" id="WP_268758671.1">
    <property type="nucleotide sequence ID" value="NZ_CP113836.1"/>
</dbReference>
<reference evidence="2" key="1">
    <citation type="submission" date="2022-11" db="EMBL/GenBank/DDBJ databases">
        <authorList>
            <person name="Mo P."/>
        </authorList>
    </citation>
    <scope>NUCLEOTIDE SEQUENCE</scope>
    <source>
        <strain evidence="2">HUAS 11-8</strain>
    </source>
</reference>
<dbReference type="PANTHER" id="PTHR48079">
    <property type="entry name" value="PROTEIN YEEZ"/>
    <property type="match status" value="1"/>
</dbReference>